<reference evidence="5" key="1">
    <citation type="submission" date="2021-01" db="EMBL/GenBank/DDBJ databases">
        <title>Ramlibacter sp. strain AW1 16S ribosomal RNA gene Genome sequencing and assembly.</title>
        <authorList>
            <person name="Kang M."/>
        </authorList>
    </citation>
    <scope>NUCLEOTIDE SEQUENCE</scope>
    <source>
        <strain evidence="5">AW1</strain>
    </source>
</reference>
<evidence type="ECO:0000313" key="5">
    <source>
        <dbReference type="EMBL" id="MBL0421150.1"/>
    </source>
</evidence>
<keyword evidence="6" id="KW-1185">Reference proteome</keyword>
<comment type="catalytic activity">
    <reaction evidence="4">
        <text>alpha,alpha-trehalose 6-phosphate + H2O = alpha,alpha-trehalose + phosphate</text>
        <dbReference type="Rhea" id="RHEA:23420"/>
        <dbReference type="ChEBI" id="CHEBI:15377"/>
        <dbReference type="ChEBI" id="CHEBI:16551"/>
        <dbReference type="ChEBI" id="CHEBI:43474"/>
        <dbReference type="ChEBI" id="CHEBI:58429"/>
        <dbReference type="EC" id="3.1.3.12"/>
    </reaction>
</comment>
<evidence type="ECO:0000256" key="1">
    <source>
        <dbReference type="ARBA" id="ARBA00005199"/>
    </source>
</evidence>
<proteinExistence type="inferred from homology"/>
<dbReference type="SUPFAM" id="SSF56784">
    <property type="entry name" value="HAD-like"/>
    <property type="match status" value="1"/>
</dbReference>
<dbReference type="EMBL" id="JAEQNA010000004">
    <property type="protein sequence ID" value="MBL0421150.1"/>
    <property type="molecule type" value="Genomic_DNA"/>
</dbReference>
<dbReference type="InterPro" id="IPR003337">
    <property type="entry name" value="Trehalose_PPase"/>
</dbReference>
<dbReference type="InterPro" id="IPR006379">
    <property type="entry name" value="HAD-SF_hydro_IIB"/>
</dbReference>
<dbReference type="EC" id="3.1.3.12" evidence="4"/>
<dbReference type="InterPro" id="IPR036412">
    <property type="entry name" value="HAD-like_sf"/>
</dbReference>
<keyword evidence="4" id="KW-0460">Magnesium</keyword>
<comment type="function">
    <text evidence="4">Removes the phosphate from trehalose 6-phosphate to produce free trehalose.</text>
</comment>
<dbReference type="Proteomes" id="UP000613011">
    <property type="component" value="Unassembled WGS sequence"/>
</dbReference>
<dbReference type="PANTHER" id="PTHR43768:SF3">
    <property type="entry name" value="TREHALOSE 6-PHOSPHATE PHOSPHATASE"/>
    <property type="match status" value="1"/>
</dbReference>
<evidence type="ECO:0000256" key="3">
    <source>
        <dbReference type="ARBA" id="ARBA00022801"/>
    </source>
</evidence>
<dbReference type="GO" id="GO:0046872">
    <property type="term" value="F:metal ion binding"/>
    <property type="evidence" value="ECO:0007669"/>
    <property type="project" value="UniProtKB-KW"/>
</dbReference>
<dbReference type="CDD" id="cd01627">
    <property type="entry name" value="HAD_TPP"/>
    <property type="match status" value="1"/>
</dbReference>
<organism evidence="5 6">
    <name type="scientific">Ramlibacter aurantiacus</name>
    <dbReference type="NCBI Taxonomy" id="2801330"/>
    <lineage>
        <taxon>Bacteria</taxon>
        <taxon>Pseudomonadati</taxon>
        <taxon>Pseudomonadota</taxon>
        <taxon>Betaproteobacteria</taxon>
        <taxon>Burkholderiales</taxon>
        <taxon>Comamonadaceae</taxon>
        <taxon>Ramlibacter</taxon>
    </lineage>
</organism>
<comment type="caution">
    <text evidence="5">The sequence shown here is derived from an EMBL/GenBank/DDBJ whole genome shotgun (WGS) entry which is preliminary data.</text>
</comment>
<dbReference type="GO" id="GO:0005992">
    <property type="term" value="P:trehalose biosynthetic process"/>
    <property type="evidence" value="ECO:0007669"/>
    <property type="project" value="InterPro"/>
</dbReference>
<dbReference type="InterPro" id="IPR023214">
    <property type="entry name" value="HAD_sf"/>
</dbReference>
<keyword evidence="3 4" id="KW-0378">Hydrolase</keyword>
<dbReference type="PANTHER" id="PTHR43768">
    <property type="entry name" value="TREHALOSE 6-PHOSPHATE PHOSPHATASE"/>
    <property type="match status" value="1"/>
</dbReference>
<comment type="pathway">
    <text evidence="1 4">Glycan biosynthesis; trehalose biosynthesis.</text>
</comment>
<dbReference type="AlphaFoldDB" id="A0A936ZPI8"/>
<dbReference type="InterPro" id="IPR044651">
    <property type="entry name" value="OTSB-like"/>
</dbReference>
<dbReference type="NCBIfam" id="TIGR00685">
    <property type="entry name" value="T6PP"/>
    <property type="match status" value="1"/>
</dbReference>
<accession>A0A936ZPI8</accession>
<evidence type="ECO:0000256" key="2">
    <source>
        <dbReference type="ARBA" id="ARBA00008770"/>
    </source>
</evidence>
<dbReference type="Gene3D" id="3.30.70.1020">
    <property type="entry name" value="Trehalose-6-phosphate phosphatase related protein, domain 2"/>
    <property type="match status" value="1"/>
</dbReference>
<dbReference type="Gene3D" id="3.40.50.1000">
    <property type="entry name" value="HAD superfamily/HAD-like"/>
    <property type="match status" value="1"/>
</dbReference>
<gene>
    <name evidence="5" type="primary">otsB</name>
    <name evidence="5" type="ORF">JI739_12400</name>
</gene>
<comment type="cofactor">
    <cofactor evidence="4">
        <name>Mg(2+)</name>
        <dbReference type="ChEBI" id="CHEBI:18420"/>
    </cofactor>
</comment>
<dbReference type="NCBIfam" id="TIGR01484">
    <property type="entry name" value="HAD-SF-IIB"/>
    <property type="match status" value="1"/>
</dbReference>
<comment type="similarity">
    <text evidence="2 4">Belongs to the trehalose phosphatase family.</text>
</comment>
<protein>
    <recommendedName>
        <fullName evidence="4">Trehalose 6-phosphate phosphatase</fullName>
        <ecNumber evidence="4">3.1.3.12</ecNumber>
    </recommendedName>
</protein>
<name>A0A936ZPI8_9BURK</name>
<dbReference type="RefSeq" id="WP_201684227.1">
    <property type="nucleotide sequence ID" value="NZ_JAEQNA010000004.1"/>
</dbReference>
<evidence type="ECO:0000256" key="4">
    <source>
        <dbReference type="RuleBase" id="RU361117"/>
    </source>
</evidence>
<keyword evidence="4" id="KW-0479">Metal-binding</keyword>
<sequence length="246" mass="25917">MNLLEQLGQDSALFLDFDGTLVDIAPTPDAVVVPPGLIDALGELHERLGGALAVISGRPIEQIDAFLHPLRLPAAGVHGVERRRSDGGVEVVDAAVPDRVRQAAEELAARHAGLQLEIKRGSIALHYRGAPELEALCVAAMQAAVDASPGLILLRGKMVAEAKPADASKGRAIEAFLGEAPFRDRRPVFIGDDVTDEVGFSAVQRSGGLGIKVGEGASVARHRLPSAAAVREQLVRMARTTRTSLT</sequence>
<evidence type="ECO:0000313" key="6">
    <source>
        <dbReference type="Proteomes" id="UP000613011"/>
    </source>
</evidence>
<dbReference type="Pfam" id="PF02358">
    <property type="entry name" value="Trehalose_PPase"/>
    <property type="match status" value="1"/>
</dbReference>
<dbReference type="GO" id="GO:0004805">
    <property type="term" value="F:trehalose-phosphatase activity"/>
    <property type="evidence" value="ECO:0007669"/>
    <property type="project" value="UniProtKB-EC"/>
</dbReference>